<name>A0A8H7LFJ7_9AGAM</name>
<feature type="region of interest" description="Disordered" evidence="1">
    <location>
        <begin position="951"/>
        <end position="1013"/>
    </location>
</feature>
<feature type="region of interest" description="Disordered" evidence="1">
    <location>
        <begin position="1373"/>
        <end position="1402"/>
    </location>
</feature>
<evidence type="ECO:0000313" key="2">
    <source>
        <dbReference type="EMBL" id="KAF8670683.1"/>
    </source>
</evidence>
<gene>
    <name evidence="2" type="ORF">RHS04_08574</name>
</gene>
<protein>
    <submittedName>
        <fullName evidence="2">Uncharacterized protein</fullName>
    </submittedName>
</protein>
<dbReference type="EMBL" id="JACYCC010000238">
    <property type="protein sequence ID" value="KAF8670683.1"/>
    <property type="molecule type" value="Genomic_DNA"/>
</dbReference>
<organism evidence="2 3">
    <name type="scientific">Rhizoctonia solani</name>
    <dbReference type="NCBI Taxonomy" id="456999"/>
    <lineage>
        <taxon>Eukaryota</taxon>
        <taxon>Fungi</taxon>
        <taxon>Dikarya</taxon>
        <taxon>Basidiomycota</taxon>
        <taxon>Agaricomycotina</taxon>
        <taxon>Agaricomycetes</taxon>
        <taxon>Cantharellales</taxon>
        <taxon>Ceratobasidiaceae</taxon>
        <taxon>Rhizoctonia</taxon>
    </lineage>
</organism>
<feature type="region of interest" description="Disordered" evidence="1">
    <location>
        <begin position="824"/>
        <end position="907"/>
    </location>
</feature>
<accession>A0A8H7LFJ7</accession>
<feature type="compositionally biased region" description="Polar residues" evidence="1">
    <location>
        <begin position="824"/>
        <end position="842"/>
    </location>
</feature>
<comment type="caution">
    <text evidence="2">The sequence shown here is derived from an EMBL/GenBank/DDBJ whole genome shotgun (WGS) entry which is preliminary data.</text>
</comment>
<evidence type="ECO:0000313" key="3">
    <source>
        <dbReference type="Proteomes" id="UP000650582"/>
    </source>
</evidence>
<evidence type="ECO:0000256" key="1">
    <source>
        <dbReference type="SAM" id="MobiDB-lite"/>
    </source>
</evidence>
<feature type="compositionally biased region" description="Acidic residues" evidence="1">
    <location>
        <begin position="951"/>
        <end position="987"/>
    </location>
</feature>
<feature type="compositionally biased region" description="Basic residues" evidence="1">
    <location>
        <begin position="995"/>
        <end position="1009"/>
    </location>
</feature>
<feature type="compositionally biased region" description="Polar residues" evidence="1">
    <location>
        <begin position="881"/>
        <end position="894"/>
    </location>
</feature>
<proteinExistence type="predicted"/>
<dbReference type="Proteomes" id="UP000650582">
    <property type="component" value="Unassembled WGS sequence"/>
</dbReference>
<sequence length="1402" mass="155583">MISEYLLQDPITLMSLPLPSQGSQADCIKICNQVWQAKWSMFTSRMFTNSSSLSNEVIKAQAHCLGHAIVWGAGPWSVDALYSISFVVNRPQNDPLVDQIYKLIQQGVKHDWEHPMSAQIIQDQFRPEMLGTIKASSPTILESRHPQPLLAKCHTQEFIQMLGTLWMETNVDGTYLSPDELLQIKLSVQEQQKQLPPLVFLQGSQRLAALQRISKDIAPIRQDMINYGRSGDLEKFQESLLKVQDLILSSSFLIALYPDDMPTVSSHALSRNSIALPSSGPCFGAEVVYLRMQAKQLLAVDSPQIILKCSDTACLARDFYQMYPGSHSKAPISTIKAALCNPLVTQILVHQPAAIDLLNLAVGPCIPQMTSEATTYKAAYVWLSIEIFTKRNIPKTAQLDQLLANYGPETCDKIPMELAATIWDSAEDFLDADTPDMSAIYTKRFTYLNDTAIEASISPRVKDASARQACVMWNDPEVIKSCRRYFWRLGTSLQSWANGSAAHKSFGTSLLLYALLPLHSVESRSIRFIPGALLPSKAFITGLPAMNWFTELKMAKIMLGFSLDGAKSIAVVAPRAVGDWAENHCSCPPISSIIHHMVLDGVKQGRLLCHSLAQAVELLSSSQFQHTLQRAELDICHHYNMDSLTPGPGFESELERCGIFHLQKQCSSEFINNHVPALQGAYPTPMALEEGLKQDKVKLSLLIKNLSKDNPSIDEETFEKEFPVFGRILSAYTPVVNLWSWHESETESTRRFIAHTFRNHAIFYFYALTYLLPPLLEKVDGVKRIFKMAQDFAGKNLWWSNTDFKTMLEATLPAQQAELLHQHNPNTSRDQTPIQSSSSTVPNLLDEPGLVVEPEGTSGNDMVPCVPTPRTEGLAPPMEEQTIQAHNDGPSTENPIPTPPVQPSSTSVEGIGLEALKNVITQIHATGLSPPMNTSHSDDEYGDENVRATVGEDEESTEDGEYQPDPDQAEDGEDNEDDKDQEDEDMEQTSSNARVHSKLSKAKHHSLHKAHQDLSGRAANLSAQGTLPKAVRGSTSTQVVLHDIRPYHIATDNSLPSSLVHNLFAQSIGLRDHVGHTIPGGWKATVQALEDAAGIAEVIIAEMVEVRLWFIDALVKKVQLDISLGPELLVHSLGATVSFTRDTYLGRIAALLKVHLPNESMDSCINEAYCIAHTDGALEEDLVEWNKETGSITLNIAPALPLSIQDEHDHTHIYIGHAQYPSEEDDFFQFHQATFTLCTTGPSQSTASAPMFKNAGDWIAKKRMEWKHSHPSKLKNFGNASRMRGPQLSAISTGQFFGDGIVPRLEGLDEGHEKIQAYVTRLSQSMTQHFNEACRELIHKLPEYAQVTSQPPSEIIEEMPEVSQVMKSIDQGQALVGNKRKGKEIEMDDDDDDDAVTKKQRI</sequence>
<reference evidence="2" key="1">
    <citation type="submission" date="2020-09" db="EMBL/GenBank/DDBJ databases">
        <title>Comparative genome analyses of four rice-infecting Rhizoctonia solani isolates reveal extensive enrichment of homogalacturonan modification genes.</title>
        <authorList>
            <person name="Lee D.-Y."/>
            <person name="Jeon J."/>
            <person name="Kim K.-T."/>
            <person name="Cheong K."/>
            <person name="Song H."/>
            <person name="Choi G."/>
            <person name="Ko J."/>
            <person name="Opiyo S.O."/>
            <person name="Zuo S."/>
            <person name="Madhav S."/>
            <person name="Lee Y.-H."/>
            <person name="Wang G.-L."/>
        </authorList>
    </citation>
    <scope>NUCLEOTIDE SEQUENCE</scope>
    <source>
        <strain evidence="2">AG1-IA YN-7</strain>
    </source>
</reference>